<name>A0A3N4E2L9_9GAMM</name>
<evidence type="ECO:0000313" key="1">
    <source>
        <dbReference type="EMBL" id="RPA32429.1"/>
    </source>
</evidence>
<comment type="caution">
    <text evidence="1">The sequence shown here is derived from an EMBL/GenBank/DDBJ whole genome shotgun (WGS) entry which is preliminary data.</text>
</comment>
<organism evidence="1 2">
    <name type="scientific">Shewanella psychromarinicola</name>
    <dbReference type="NCBI Taxonomy" id="2487742"/>
    <lineage>
        <taxon>Bacteria</taxon>
        <taxon>Pseudomonadati</taxon>
        <taxon>Pseudomonadota</taxon>
        <taxon>Gammaproteobacteria</taxon>
        <taxon>Alteromonadales</taxon>
        <taxon>Shewanellaceae</taxon>
        <taxon>Shewanella</taxon>
    </lineage>
</organism>
<evidence type="ECO:0000313" key="2">
    <source>
        <dbReference type="Proteomes" id="UP000278855"/>
    </source>
</evidence>
<reference evidence="2" key="1">
    <citation type="submission" date="2018-11" db="EMBL/GenBank/DDBJ databases">
        <title>Shewanella sp. R106.</title>
        <authorList>
            <person name="Hwang Y.J."/>
            <person name="Hwang C.Y."/>
        </authorList>
    </citation>
    <scope>NUCLEOTIDE SEQUENCE [LARGE SCALE GENOMIC DNA]</scope>
    <source>
        <strain evidence="2">R106</strain>
    </source>
</reference>
<dbReference type="AlphaFoldDB" id="A0A3N4E2L9"/>
<dbReference type="EMBL" id="RKKB01000003">
    <property type="protein sequence ID" value="RPA32429.1"/>
    <property type="molecule type" value="Genomic_DNA"/>
</dbReference>
<dbReference type="Proteomes" id="UP000278855">
    <property type="component" value="Unassembled WGS sequence"/>
</dbReference>
<sequence length="82" mass="9754">MTLAEETRQIAEFAWGSERVMLWVDDLFWLIYFRFVPFSYIDHPINVVRGPYPDDRAKHNILMRGVFQGHERYRGNDLCCSG</sequence>
<gene>
    <name evidence="1" type="ORF">EGC77_11525</name>
</gene>
<accession>A0A3N4E2L9</accession>
<protein>
    <submittedName>
        <fullName evidence="1">Uncharacterized protein</fullName>
    </submittedName>
</protein>
<proteinExistence type="predicted"/>